<dbReference type="PROSITE" id="PS50240">
    <property type="entry name" value="TRYPSIN_DOM"/>
    <property type="match status" value="1"/>
</dbReference>
<dbReference type="InterPro" id="IPR001314">
    <property type="entry name" value="Peptidase_S1A"/>
</dbReference>
<dbReference type="SUPFAM" id="SSF50494">
    <property type="entry name" value="Trypsin-like serine proteases"/>
    <property type="match status" value="1"/>
</dbReference>
<keyword evidence="2" id="KW-0378">Hydrolase</keyword>
<dbReference type="PRINTS" id="PR00722">
    <property type="entry name" value="CHYMOTRYPSIN"/>
</dbReference>
<dbReference type="Proteomes" id="UP001279410">
    <property type="component" value="Unassembled WGS sequence"/>
</dbReference>
<dbReference type="GO" id="GO:0006508">
    <property type="term" value="P:proteolysis"/>
    <property type="evidence" value="ECO:0007669"/>
    <property type="project" value="UniProtKB-KW"/>
</dbReference>
<keyword evidence="3" id="KW-0720">Serine protease</keyword>
<evidence type="ECO:0000313" key="7">
    <source>
        <dbReference type="EMBL" id="GLD50409.1"/>
    </source>
</evidence>
<dbReference type="FunFam" id="2.40.10.10:FF:000036">
    <property type="entry name" value="Trypsin beta"/>
    <property type="match status" value="1"/>
</dbReference>
<dbReference type="Gene3D" id="2.40.10.10">
    <property type="entry name" value="Trypsin-like serine proteases"/>
    <property type="match status" value="1"/>
</dbReference>
<keyword evidence="5" id="KW-0732">Signal</keyword>
<dbReference type="PANTHER" id="PTHR24271:SF87">
    <property type="entry name" value="ARGININE ESTERASE-LIKE-RELATED"/>
    <property type="match status" value="1"/>
</dbReference>
<dbReference type="PROSITE" id="PS00134">
    <property type="entry name" value="TRYPSIN_HIS"/>
    <property type="match status" value="1"/>
</dbReference>
<feature type="chain" id="PRO_5041998169" evidence="5">
    <location>
        <begin position="23"/>
        <end position="247"/>
    </location>
</feature>
<dbReference type="InterPro" id="IPR043504">
    <property type="entry name" value="Peptidase_S1_PA_chymotrypsin"/>
</dbReference>
<dbReference type="InterPro" id="IPR009003">
    <property type="entry name" value="Peptidase_S1_PA"/>
</dbReference>
<proteinExistence type="predicted"/>
<organism evidence="7 8">
    <name type="scientific">Lates japonicus</name>
    <name type="common">Japanese lates</name>
    <dbReference type="NCBI Taxonomy" id="270547"/>
    <lineage>
        <taxon>Eukaryota</taxon>
        <taxon>Metazoa</taxon>
        <taxon>Chordata</taxon>
        <taxon>Craniata</taxon>
        <taxon>Vertebrata</taxon>
        <taxon>Euteleostomi</taxon>
        <taxon>Actinopterygii</taxon>
        <taxon>Neopterygii</taxon>
        <taxon>Teleostei</taxon>
        <taxon>Neoteleostei</taxon>
        <taxon>Acanthomorphata</taxon>
        <taxon>Carangaria</taxon>
        <taxon>Carangaria incertae sedis</taxon>
        <taxon>Centropomidae</taxon>
        <taxon>Lates</taxon>
    </lineage>
</organism>
<evidence type="ECO:0000313" key="8">
    <source>
        <dbReference type="Proteomes" id="UP001279410"/>
    </source>
</evidence>
<comment type="caution">
    <text evidence="7">The sequence shown here is derived from an EMBL/GenBank/DDBJ whole genome shotgun (WGS) entry which is preliminary data.</text>
</comment>
<evidence type="ECO:0000256" key="4">
    <source>
        <dbReference type="ARBA" id="ARBA00023157"/>
    </source>
</evidence>
<evidence type="ECO:0000256" key="3">
    <source>
        <dbReference type="ARBA" id="ARBA00022825"/>
    </source>
</evidence>
<reference evidence="7" key="1">
    <citation type="submission" date="2022-08" db="EMBL/GenBank/DDBJ databases">
        <title>Genome sequencing of akame (Lates japonicus).</title>
        <authorList>
            <person name="Hashiguchi Y."/>
            <person name="Takahashi H."/>
        </authorList>
    </citation>
    <scope>NUCLEOTIDE SEQUENCE</scope>
    <source>
        <strain evidence="7">Kochi</strain>
    </source>
</reference>
<dbReference type="SMART" id="SM00020">
    <property type="entry name" value="Tryp_SPc"/>
    <property type="match status" value="1"/>
</dbReference>
<evidence type="ECO:0000259" key="6">
    <source>
        <dbReference type="PROSITE" id="PS50240"/>
    </source>
</evidence>
<dbReference type="EMBL" id="BRZM01003569">
    <property type="protein sequence ID" value="GLD50409.1"/>
    <property type="molecule type" value="Genomic_DNA"/>
</dbReference>
<evidence type="ECO:0000256" key="5">
    <source>
        <dbReference type="SAM" id="SignalP"/>
    </source>
</evidence>
<sequence length="247" mass="27097">MHGLHSFLLFYVLACLGQQALGSEIINGNKAPENTLLYMASLQVNGRHNCGGFLVSKDFVMTAAHCDGNSVVLGAHNLRGNQKIVRGIARKYRYPGYDSVGNGKDIMLLKLSKEVQLGNRMQLAKLPRSAVNVKDNQKCRVAGWGYTRTGNGAPNDLRMVDVSIINQQVCRRRWGRLPANIICAGGYGTNKGFCQGDSGGPLECNGIVVGIVSFNRNAICDYPDFPNGYTDISKYLPWINQILRSKD</sequence>
<protein>
    <submittedName>
        <fullName evidence="7">Duodenase-1-like isoform X1</fullName>
    </submittedName>
</protein>
<accession>A0AAD3MAJ7</accession>
<gene>
    <name evidence="7" type="ORF">AKAME5_002794400</name>
</gene>
<dbReference type="InterPro" id="IPR001254">
    <property type="entry name" value="Trypsin_dom"/>
</dbReference>
<dbReference type="GO" id="GO:0004252">
    <property type="term" value="F:serine-type endopeptidase activity"/>
    <property type="evidence" value="ECO:0007669"/>
    <property type="project" value="InterPro"/>
</dbReference>
<name>A0AAD3MAJ7_LATJO</name>
<feature type="signal peptide" evidence="5">
    <location>
        <begin position="1"/>
        <end position="22"/>
    </location>
</feature>
<dbReference type="PANTHER" id="PTHR24271">
    <property type="entry name" value="KALLIKREIN-RELATED"/>
    <property type="match status" value="1"/>
</dbReference>
<keyword evidence="1" id="KW-0645">Protease</keyword>
<keyword evidence="4" id="KW-1015">Disulfide bond</keyword>
<feature type="domain" description="Peptidase S1" evidence="6">
    <location>
        <begin position="25"/>
        <end position="244"/>
    </location>
</feature>
<dbReference type="CDD" id="cd00190">
    <property type="entry name" value="Tryp_SPc"/>
    <property type="match status" value="1"/>
</dbReference>
<dbReference type="InterPro" id="IPR018114">
    <property type="entry name" value="TRYPSIN_HIS"/>
</dbReference>
<evidence type="ECO:0000256" key="1">
    <source>
        <dbReference type="ARBA" id="ARBA00022670"/>
    </source>
</evidence>
<dbReference type="AlphaFoldDB" id="A0AAD3MAJ7"/>
<keyword evidence="8" id="KW-1185">Reference proteome</keyword>
<dbReference type="Pfam" id="PF00089">
    <property type="entry name" value="Trypsin"/>
    <property type="match status" value="1"/>
</dbReference>
<evidence type="ECO:0000256" key="2">
    <source>
        <dbReference type="ARBA" id="ARBA00022801"/>
    </source>
</evidence>